<protein>
    <submittedName>
        <fullName evidence="1">Uncharacterized protein</fullName>
    </submittedName>
</protein>
<feature type="non-terminal residue" evidence="1">
    <location>
        <position position="1"/>
    </location>
</feature>
<accession>A0A382YG58</accession>
<sequence>LRRDRDVESHRAAPARVPVGAGVVHGHFLLQRRTTEL</sequence>
<organism evidence="1">
    <name type="scientific">marine metagenome</name>
    <dbReference type="NCBI Taxonomy" id="408172"/>
    <lineage>
        <taxon>unclassified sequences</taxon>
        <taxon>metagenomes</taxon>
        <taxon>ecological metagenomes</taxon>
    </lineage>
</organism>
<name>A0A382YG58_9ZZZZ</name>
<reference evidence="1" key="1">
    <citation type="submission" date="2018-05" db="EMBL/GenBank/DDBJ databases">
        <authorList>
            <person name="Lanie J.A."/>
            <person name="Ng W.-L."/>
            <person name="Kazmierczak K.M."/>
            <person name="Andrzejewski T.M."/>
            <person name="Davidsen T.M."/>
            <person name="Wayne K.J."/>
            <person name="Tettelin H."/>
            <person name="Glass J.I."/>
            <person name="Rusch D."/>
            <person name="Podicherti R."/>
            <person name="Tsui H.-C.T."/>
            <person name="Winkler M.E."/>
        </authorList>
    </citation>
    <scope>NUCLEOTIDE SEQUENCE</scope>
</reference>
<proteinExistence type="predicted"/>
<evidence type="ECO:0000313" key="1">
    <source>
        <dbReference type="EMBL" id="SVD82297.1"/>
    </source>
</evidence>
<feature type="non-terminal residue" evidence="1">
    <location>
        <position position="37"/>
    </location>
</feature>
<dbReference type="AlphaFoldDB" id="A0A382YG58"/>
<dbReference type="EMBL" id="UINC01175598">
    <property type="protein sequence ID" value="SVD82297.1"/>
    <property type="molecule type" value="Genomic_DNA"/>
</dbReference>
<gene>
    <name evidence="1" type="ORF">METZ01_LOCUS435151</name>
</gene>